<protein>
    <submittedName>
        <fullName evidence="2">Terminase small subunit</fullName>
    </submittedName>
</protein>
<gene>
    <name evidence="2" type="ORF">EQZ20_20320</name>
</gene>
<dbReference type="Proteomes" id="UP000288675">
    <property type="component" value="Chromosome"/>
</dbReference>
<name>A0AAJ3Z575_9BACI</name>
<evidence type="ECO:0000256" key="1">
    <source>
        <dbReference type="SAM" id="MobiDB-lite"/>
    </source>
</evidence>
<dbReference type="EMBL" id="CP035232">
    <property type="protein sequence ID" value="QAT67970.1"/>
    <property type="molecule type" value="Genomic_DNA"/>
</dbReference>
<dbReference type="InterPro" id="IPR006448">
    <property type="entry name" value="Phage_term_ssu_P27"/>
</dbReference>
<dbReference type="Pfam" id="PF05119">
    <property type="entry name" value="Terminase_4"/>
    <property type="match status" value="1"/>
</dbReference>
<dbReference type="GeneID" id="82855025"/>
<reference evidence="2 3" key="1">
    <citation type="submission" date="2019-01" db="EMBL/GenBank/DDBJ databases">
        <title>Genome sequence of Bacillus glycinifermentans SRCM103574.</title>
        <authorList>
            <person name="Kong H.-J."/>
            <person name="Jeong S.-Y."/>
            <person name="Jeong D.-Y."/>
        </authorList>
    </citation>
    <scope>NUCLEOTIDE SEQUENCE [LARGE SCALE GENOMIC DNA]</scope>
    <source>
        <strain evidence="2 3">SRCM103574</strain>
    </source>
</reference>
<accession>A0AAJ3Z575</accession>
<sequence length="134" mass="15304">MTPQQRSARTRKLKKIRADEEGKILAWLKEAGTYSETLTPLINTYLDAHVIYTQMYEEWRDEGFPATRLHQNKAGAVNEMKHPLAQQVADWNTKKSKLLEQLGLTPKLQKQVGGQPNSNTDSFQTFKSKWSADG</sequence>
<evidence type="ECO:0000313" key="2">
    <source>
        <dbReference type="EMBL" id="QAT67970.1"/>
    </source>
</evidence>
<dbReference type="AlphaFoldDB" id="A0AAJ3Z575"/>
<evidence type="ECO:0000313" key="3">
    <source>
        <dbReference type="Proteomes" id="UP000288675"/>
    </source>
</evidence>
<feature type="region of interest" description="Disordered" evidence="1">
    <location>
        <begin position="107"/>
        <end position="134"/>
    </location>
</feature>
<dbReference type="RefSeq" id="WP_043054550.1">
    <property type="nucleotide sequence ID" value="NZ_CP035232.1"/>
</dbReference>
<feature type="compositionally biased region" description="Polar residues" evidence="1">
    <location>
        <begin position="112"/>
        <end position="128"/>
    </location>
</feature>
<organism evidence="2 3">
    <name type="scientific">Bacillus glycinifermentans</name>
    <dbReference type="NCBI Taxonomy" id="1664069"/>
    <lineage>
        <taxon>Bacteria</taxon>
        <taxon>Bacillati</taxon>
        <taxon>Bacillota</taxon>
        <taxon>Bacilli</taxon>
        <taxon>Bacillales</taxon>
        <taxon>Bacillaceae</taxon>
        <taxon>Bacillus</taxon>
    </lineage>
</organism>
<proteinExistence type="predicted"/>